<dbReference type="PROSITE" id="PS50893">
    <property type="entry name" value="ABC_TRANSPORTER_2"/>
    <property type="match status" value="1"/>
</dbReference>
<protein>
    <recommendedName>
        <fullName evidence="13">ABC transporter B family member 5</fullName>
    </recommendedName>
</protein>
<name>V7PVP2_PLAYE</name>
<feature type="compositionally biased region" description="Basic and acidic residues" evidence="7">
    <location>
        <begin position="69"/>
        <end position="81"/>
    </location>
</feature>
<evidence type="ECO:0000256" key="1">
    <source>
        <dbReference type="ARBA" id="ARBA00004141"/>
    </source>
</evidence>
<evidence type="ECO:0000256" key="5">
    <source>
        <dbReference type="ARBA" id="ARBA00022989"/>
    </source>
</evidence>
<feature type="compositionally biased region" description="Low complexity" evidence="7">
    <location>
        <begin position="470"/>
        <end position="480"/>
    </location>
</feature>
<dbReference type="GO" id="GO:0005524">
    <property type="term" value="F:ATP binding"/>
    <property type="evidence" value="ECO:0007669"/>
    <property type="project" value="UniProtKB-KW"/>
</dbReference>
<dbReference type="EMBL" id="KI635730">
    <property type="protein sequence ID" value="ETB62702.1"/>
    <property type="molecule type" value="Genomic_DNA"/>
</dbReference>
<dbReference type="AlphaFoldDB" id="V7PVP2"/>
<dbReference type="Pfam" id="PF00664">
    <property type="entry name" value="ABC_membrane"/>
    <property type="match status" value="1"/>
</dbReference>
<evidence type="ECO:0000259" key="10">
    <source>
        <dbReference type="PROSITE" id="PS50929"/>
    </source>
</evidence>
<accession>V7PVP2</accession>
<keyword evidence="6 8" id="KW-0472">Membrane</keyword>
<dbReference type="PANTHER" id="PTHR43394">
    <property type="entry name" value="ATP-DEPENDENT PERMEASE MDL1, MITOCHONDRIAL"/>
    <property type="match status" value="1"/>
</dbReference>
<evidence type="ECO:0000256" key="3">
    <source>
        <dbReference type="ARBA" id="ARBA00022741"/>
    </source>
</evidence>
<dbReference type="GO" id="GO:0015421">
    <property type="term" value="F:ABC-type oligopeptide transporter activity"/>
    <property type="evidence" value="ECO:0007669"/>
    <property type="project" value="TreeGrafter"/>
</dbReference>
<feature type="compositionally biased region" description="Low complexity" evidence="7">
    <location>
        <begin position="82"/>
        <end position="94"/>
    </location>
</feature>
<comment type="subcellular location">
    <subcellularLocation>
        <location evidence="1">Membrane</location>
        <topology evidence="1">Multi-pass membrane protein</topology>
    </subcellularLocation>
</comment>
<dbReference type="InterPro" id="IPR011527">
    <property type="entry name" value="ABC1_TM_dom"/>
</dbReference>
<reference evidence="11 12" key="1">
    <citation type="submission" date="2013-11" db="EMBL/GenBank/DDBJ databases">
        <title>The Genome Sequence of Plasmodium yoelii 17X.</title>
        <authorList>
            <consortium name="The Broad Institute Genomics Platform"/>
            <consortium name="The Broad Institute Genome Sequencing Center for Infectious Disease"/>
            <person name="Neafsey D."/>
            <person name="Adams J."/>
            <person name="Walker B."/>
            <person name="Young S.K."/>
            <person name="Zeng Q."/>
            <person name="Gargeya S."/>
            <person name="Fitzgerald M."/>
            <person name="Haas B."/>
            <person name="Abouelleil A."/>
            <person name="Alvarado L."/>
            <person name="Chapman S.B."/>
            <person name="Gainer-Dewar J."/>
            <person name="Goldberg J."/>
            <person name="Griggs A."/>
            <person name="Gujja S."/>
            <person name="Hansen M."/>
            <person name="Howarth C."/>
            <person name="Imamovic A."/>
            <person name="Ireland A."/>
            <person name="Larimer J."/>
            <person name="McCowan C."/>
            <person name="Murphy C."/>
            <person name="Pearson M."/>
            <person name="Poon T.W."/>
            <person name="Priest M."/>
            <person name="Roberts A."/>
            <person name="Saif S."/>
            <person name="Shea T."/>
            <person name="Sykes S."/>
            <person name="Wortman J."/>
            <person name="Nusbaum C."/>
            <person name="Birren B."/>
        </authorList>
    </citation>
    <scope>NUCLEOTIDE SEQUENCE [LARGE SCALE GENOMIC DNA]</scope>
    <source>
        <strain evidence="11 12">17X</strain>
    </source>
</reference>
<dbReference type="GO" id="GO:0016020">
    <property type="term" value="C:membrane"/>
    <property type="evidence" value="ECO:0007669"/>
    <property type="project" value="UniProtKB-SubCell"/>
</dbReference>
<feature type="region of interest" description="Disordered" evidence="7">
    <location>
        <begin position="68"/>
        <end position="94"/>
    </location>
</feature>
<dbReference type="InterPro" id="IPR027417">
    <property type="entry name" value="P-loop_NTPase"/>
</dbReference>
<dbReference type="Proteomes" id="UP000018538">
    <property type="component" value="Unassembled WGS sequence"/>
</dbReference>
<dbReference type="Gene3D" id="1.20.1560.10">
    <property type="entry name" value="ABC transporter type 1, transmembrane domain"/>
    <property type="match status" value="2"/>
</dbReference>
<keyword evidence="3" id="KW-0547">Nucleotide-binding</keyword>
<dbReference type="InterPro" id="IPR003439">
    <property type="entry name" value="ABC_transporter-like_ATP-bd"/>
</dbReference>
<dbReference type="PANTHER" id="PTHR43394:SF1">
    <property type="entry name" value="ATP-BINDING CASSETTE SUB-FAMILY B MEMBER 10, MITOCHONDRIAL"/>
    <property type="match status" value="1"/>
</dbReference>
<evidence type="ECO:0000313" key="11">
    <source>
        <dbReference type="EMBL" id="ETB62702.1"/>
    </source>
</evidence>
<feature type="region of interest" description="Disordered" evidence="7">
    <location>
        <begin position="470"/>
        <end position="489"/>
    </location>
</feature>
<evidence type="ECO:0000256" key="8">
    <source>
        <dbReference type="SAM" id="Phobius"/>
    </source>
</evidence>
<evidence type="ECO:0000256" key="2">
    <source>
        <dbReference type="ARBA" id="ARBA00022692"/>
    </source>
</evidence>
<feature type="domain" description="ABC transporter" evidence="9">
    <location>
        <begin position="513"/>
        <end position="831"/>
    </location>
</feature>
<feature type="transmembrane region" description="Helical" evidence="8">
    <location>
        <begin position="177"/>
        <end position="198"/>
    </location>
</feature>
<evidence type="ECO:0000256" key="6">
    <source>
        <dbReference type="ARBA" id="ARBA00023136"/>
    </source>
</evidence>
<keyword evidence="12" id="KW-1185">Reference proteome</keyword>
<keyword evidence="2 8" id="KW-0812">Transmembrane</keyword>
<dbReference type="OrthoDB" id="6500128at2759"/>
<evidence type="ECO:0000256" key="4">
    <source>
        <dbReference type="ARBA" id="ARBA00022840"/>
    </source>
</evidence>
<feature type="domain" description="ABC transmembrane type-1" evidence="10">
    <location>
        <begin position="118"/>
        <end position="405"/>
    </location>
</feature>
<dbReference type="Gene3D" id="3.40.50.300">
    <property type="entry name" value="P-loop containing nucleotide triphosphate hydrolases"/>
    <property type="match status" value="2"/>
</dbReference>
<feature type="transmembrane region" description="Helical" evidence="8">
    <location>
        <begin position="277"/>
        <end position="297"/>
    </location>
</feature>
<dbReference type="GO" id="GO:0016887">
    <property type="term" value="F:ATP hydrolysis activity"/>
    <property type="evidence" value="ECO:0007669"/>
    <property type="project" value="InterPro"/>
</dbReference>
<evidence type="ECO:0000259" key="9">
    <source>
        <dbReference type="PROSITE" id="PS50893"/>
    </source>
</evidence>
<evidence type="ECO:0000313" key="12">
    <source>
        <dbReference type="Proteomes" id="UP000018538"/>
    </source>
</evidence>
<sequence length="832" mass="95548">MGNSLCKLKKTNLFIINFLSDVYKNAYKHICSNIFVSTLGNGVSSFFSDFTSKCSLLKVWGKNGAKNGAKNDGKNGAKNDGKNGANNDNNKSSSQKSDNYLFRALCEMTNYEKTLLSISLVFLGINAITNLNYPKIMGECVEGENLKLCRPNIIVKILQKINILEKFKLNSNKSLSAMLYFLPYFICGGIASYFRIYFTNKCVKKIEYRLKKQVHNKIINENDEHFKKYKSNDYLVNCLFNEIKFSSKELITSITQMLRYINSIVGGIISMCLISPYLTKFCIFIVPTYGFCILVILKKLKKIKIEINNFEEKQMERFSDSLQKKNIITIFGNEYYENHYFSKIINLTEKEHQKYINSESMFYSFLNIGTNLVICTILSFGKIELNNNRITHGQLVSFIAYSSMLGLGIVGILKLKKDVNLLKLSIKKIYDILDFSSEINNSITNSNNQLSNKTTNSICDQISDISLSNTNLNNNDNNDNNNDDDNMQLENSIRNGDIIETNNTVCEQIEGSIKFENVNFIYNKFDKDKKLILKNINFEIKKNEKIAIIGKSGSGKSTIWKLLTREYEYEGNIYIDNFNIKNFDKTYLKKSILSITEQECCILNRSLYENIVYALLPTKISDAKGMKDLLLENIGDLKRLDDELKVNNSNNTNNYDKLNNCTNKFTVNENKLNEKKIINNKIEDIQNYNYMLLEKYGDKINTINSTIDILCKELNLNDFINSMPQKILTNVNNNAMSSGQKQRISIIRSLMKNSSIYIFDEITSFLDESNIDKVYNLIHTLIPDKTIIYITHSLKHLKEMDKIIIVDQGTISAIGTYQELNNHPLFLEIFSL</sequence>
<feature type="transmembrane region" description="Helical" evidence="8">
    <location>
        <begin position="395"/>
        <end position="413"/>
    </location>
</feature>
<dbReference type="SMART" id="SM00382">
    <property type="entry name" value="AAA"/>
    <property type="match status" value="1"/>
</dbReference>
<keyword evidence="5 8" id="KW-1133">Transmembrane helix</keyword>
<dbReference type="Pfam" id="PF00005">
    <property type="entry name" value="ABC_tran"/>
    <property type="match status" value="1"/>
</dbReference>
<dbReference type="InterPro" id="IPR036640">
    <property type="entry name" value="ABC1_TM_sf"/>
</dbReference>
<proteinExistence type="predicted"/>
<dbReference type="SUPFAM" id="SSF90123">
    <property type="entry name" value="ABC transporter transmembrane region"/>
    <property type="match status" value="1"/>
</dbReference>
<dbReference type="InterPro" id="IPR017871">
    <property type="entry name" value="ABC_transporter-like_CS"/>
</dbReference>
<dbReference type="InterPro" id="IPR039421">
    <property type="entry name" value="Type_1_exporter"/>
</dbReference>
<dbReference type="PROSITE" id="PS00211">
    <property type="entry name" value="ABC_TRANSPORTER_1"/>
    <property type="match status" value="1"/>
</dbReference>
<gene>
    <name evidence="11" type="ORF">YYC_00395</name>
</gene>
<keyword evidence="4" id="KW-0067">ATP-binding</keyword>
<evidence type="ECO:0000256" key="7">
    <source>
        <dbReference type="SAM" id="MobiDB-lite"/>
    </source>
</evidence>
<feature type="transmembrane region" description="Helical" evidence="8">
    <location>
        <begin position="362"/>
        <end position="383"/>
    </location>
</feature>
<dbReference type="InterPro" id="IPR003593">
    <property type="entry name" value="AAA+_ATPase"/>
</dbReference>
<dbReference type="PROSITE" id="PS50929">
    <property type="entry name" value="ABC_TM1F"/>
    <property type="match status" value="1"/>
</dbReference>
<evidence type="ECO:0008006" key="13">
    <source>
        <dbReference type="Google" id="ProtNLM"/>
    </source>
</evidence>
<dbReference type="SUPFAM" id="SSF52540">
    <property type="entry name" value="P-loop containing nucleoside triphosphate hydrolases"/>
    <property type="match status" value="1"/>
</dbReference>
<organism evidence="11 12">
    <name type="scientific">Plasmodium yoelii 17X</name>
    <dbReference type="NCBI Taxonomy" id="1323249"/>
    <lineage>
        <taxon>Eukaryota</taxon>
        <taxon>Sar</taxon>
        <taxon>Alveolata</taxon>
        <taxon>Apicomplexa</taxon>
        <taxon>Aconoidasida</taxon>
        <taxon>Haemosporida</taxon>
        <taxon>Plasmodiidae</taxon>
        <taxon>Plasmodium</taxon>
        <taxon>Plasmodium (Vinckeia)</taxon>
    </lineage>
</organism>